<dbReference type="PROSITE" id="PS50110">
    <property type="entry name" value="RESPONSE_REGULATORY"/>
    <property type="match status" value="1"/>
</dbReference>
<keyword evidence="5" id="KW-1185">Reference proteome</keyword>
<keyword evidence="1 4" id="KW-0378">Hydrolase</keyword>
<dbReference type="Proteomes" id="UP001595632">
    <property type="component" value="Unassembled WGS sequence"/>
</dbReference>
<evidence type="ECO:0000256" key="1">
    <source>
        <dbReference type="ARBA" id="ARBA00022801"/>
    </source>
</evidence>
<dbReference type="PANTHER" id="PTHR43156:SF2">
    <property type="entry name" value="STAGE II SPORULATION PROTEIN E"/>
    <property type="match status" value="1"/>
</dbReference>
<dbReference type="Pfam" id="PF00072">
    <property type="entry name" value="Response_reg"/>
    <property type="match status" value="1"/>
</dbReference>
<dbReference type="InterPro" id="IPR001932">
    <property type="entry name" value="PPM-type_phosphatase-like_dom"/>
</dbReference>
<organism evidence="4 5">
    <name type="scientific">Psychromarinibacter halotolerans</name>
    <dbReference type="NCBI Taxonomy" id="1775175"/>
    <lineage>
        <taxon>Bacteria</taxon>
        <taxon>Pseudomonadati</taxon>
        <taxon>Pseudomonadota</taxon>
        <taxon>Alphaproteobacteria</taxon>
        <taxon>Rhodobacterales</taxon>
        <taxon>Paracoccaceae</taxon>
        <taxon>Psychromarinibacter</taxon>
    </lineage>
</organism>
<evidence type="ECO:0000313" key="5">
    <source>
        <dbReference type="Proteomes" id="UP001595632"/>
    </source>
</evidence>
<dbReference type="SMART" id="SM00448">
    <property type="entry name" value="REC"/>
    <property type="match status" value="1"/>
</dbReference>
<sequence length="413" mass="44509">MNVQSLIPGGGADANAPQTVLIVDDSRAQRLLLKTYLRKMGHRVLEASSGEVALAVCQFEQPDLIVSDWVMPGMDGLELCSAFRALRGDRYGYFILLTSKDEKHEVAAGLDAGADDFLTKPVNATELRARVRAGQRILAMEGALTATLQEMRQLHAVIDRDLVEAQKLQQSLVRERHRSFPGLDVSLLLRPAGRIGGDLVGLFEVNEHEIGVYALDVSGHGIASALMTAQLASQFSGSVPGRNIAITTDAQKQPVMRAPSETARRLNETVLNQMGTEQYLTLLLARVEPATGRVVLTQAGHPHPLVHRANGSFEIVGTGGLPVGLLPGASFTDVEIQLYPGDRLFFGSDGITECPSAGGDMLEEQGLVGILNRHRFARGESFLSRLLEDLSAHSGGTEFPDDLSGVLMDFGEP</sequence>
<dbReference type="InterPro" id="IPR036457">
    <property type="entry name" value="PPM-type-like_dom_sf"/>
</dbReference>
<dbReference type="EC" id="3.1.3.16" evidence="4"/>
<dbReference type="SMART" id="SM00331">
    <property type="entry name" value="PP2C_SIG"/>
    <property type="match status" value="1"/>
</dbReference>
<keyword evidence="2" id="KW-0597">Phosphoprotein</keyword>
<dbReference type="Pfam" id="PF07228">
    <property type="entry name" value="SpoIIE"/>
    <property type="match status" value="1"/>
</dbReference>
<dbReference type="GO" id="GO:0004722">
    <property type="term" value="F:protein serine/threonine phosphatase activity"/>
    <property type="evidence" value="ECO:0007669"/>
    <property type="project" value="UniProtKB-EC"/>
</dbReference>
<evidence type="ECO:0000313" key="4">
    <source>
        <dbReference type="EMBL" id="MFC3141659.1"/>
    </source>
</evidence>
<feature type="modified residue" description="4-aspartylphosphate" evidence="2">
    <location>
        <position position="68"/>
    </location>
</feature>
<dbReference type="Gene3D" id="3.60.40.10">
    <property type="entry name" value="PPM-type phosphatase domain"/>
    <property type="match status" value="1"/>
</dbReference>
<evidence type="ECO:0000256" key="2">
    <source>
        <dbReference type="PROSITE-ProRule" id="PRU00169"/>
    </source>
</evidence>
<gene>
    <name evidence="4" type="ORF">ACFOGP_03015</name>
</gene>
<dbReference type="EMBL" id="JBHRTB010000010">
    <property type="protein sequence ID" value="MFC3141659.1"/>
    <property type="molecule type" value="Genomic_DNA"/>
</dbReference>
<dbReference type="Gene3D" id="3.40.50.2300">
    <property type="match status" value="1"/>
</dbReference>
<evidence type="ECO:0000259" key="3">
    <source>
        <dbReference type="PROSITE" id="PS50110"/>
    </source>
</evidence>
<accession>A0ABV7GJD0</accession>
<dbReference type="PANTHER" id="PTHR43156">
    <property type="entry name" value="STAGE II SPORULATION PROTEIN E-RELATED"/>
    <property type="match status" value="1"/>
</dbReference>
<dbReference type="InterPro" id="IPR052016">
    <property type="entry name" value="Bact_Sigma-Reg"/>
</dbReference>
<proteinExistence type="predicted"/>
<dbReference type="SUPFAM" id="SSF52172">
    <property type="entry name" value="CheY-like"/>
    <property type="match status" value="1"/>
</dbReference>
<dbReference type="CDD" id="cd17574">
    <property type="entry name" value="REC_OmpR"/>
    <property type="match status" value="1"/>
</dbReference>
<comment type="caution">
    <text evidence="4">The sequence shown here is derived from an EMBL/GenBank/DDBJ whole genome shotgun (WGS) entry which is preliminary data.</text>
</comment>
<name>A0ABV7GJD0_9RHOB</name>
<feature type="domain" description="Response regulatory" evidence="3">
    <location>
        <begin position="19"/>
        <end position="135"/>
    </location>
</feature>
<reference evidence="5" key="1">
    <citation type="journal article" date="2019" name="Int. J. Syst. Evol. Microbiol.">
        <title>The Global Catalogue of Microorganisms (GCM) 10K type strain sequencing project: providing services to taxonomists for standard genome sequencing and annotation.</title>
        <authorList>
            <consortium name="The Broad Institute Genomics Platform"/>
            <consortium name="The Broad Institute Genome Sequencing Center for Infectious Disease"/>
            <person name="Wu L."/>
            <person name="Ma J."/>
        </authorList>
    </citation>
    <scope>NUCLEOTIDE SEQUENCE [LARGE SCALE GENOMIC DNA]</scope>
    <source>
        <strain evidence="5">KCTC 52366</strain>
    </source>
</reference>
<protein>
    <submittedName>
        <fullName evidence="4">PP2C family protein-serine/threonine phosphatase</fullName>
        <ecNumber evidence="4">3.1.3.16</ecNumber>
    </submittedName>
</protein>
<dbReference type="InterPro" id="IPR001789">
    <property type="entry name" value="Sig_transdc_resp-reg_receiver"/>
</dbReference>
<dbReference type="RefSeq" id="WP_275632087.1">
    <property type="nucleotide sequence ID" value="NZ_JARGYD010000002.1"/>
</dbReference>
<dbReference type="InterPro" id="IPR011006">
    <property type="entry name" value="CheY-like_superfamily"/>
</dbReference>